<dbReference type="InterPro" id="IPR050706">
    <property type="entry name" value="Cyclic-di-GMP_PDE-like"/>
</dbReference>
<dbReference type="PANTHER" id="PTHR33121">
    <property type="entry name" value="CYCLIC DI-GMP PHOSPHODIESTERASE PDEF"/>
    <property type="match status" value="1"/>
</dbReference>
<keyword evidence="1" id="KW-1133">Transmembrane helix</keyword>
<dbReference type="CDD" id="cd13704">
    <property type="entry name" value="PBP2_HisK"/>
    <property type="match status" value="1"/>
</dbReference>
<dbReference type="CDD" id="cd01948">
    <property type="entry name" value="EAL"/>
    <property type="match status" value="1"/>
</dbReference>
<evidence type="ECO:0000256" key="1">
    <source>
        <dbReference type="SAM" id="Phobius"/>
    </source>
</evidence>
<feature type="chain" id="PRO_5045753560" description="EAL domain-containing protein" evidence="2">
    <location>
        <begin position="32"/>
        <end position="557"/>
    </location>
</feature>
<evidence type="ECO:0000313" key="5">
    <source>
        <dbReference type="Proteomes" id="UP001501727"/>
    </source>
</evidence>
<organism evidence="4 5">
    <name type="scientific">Luteimonas lutimaris</name>
    <dbReference type="NCBI Taxonomy" id="698645"/>
    <lineage>
        <taxon>Bacteria</taxon>
        <taxon>Pseudomonadati</taxon>
        <taxon>Pseudomonadota</taxon>
        <taxon>Gammaproteobacteria</taxon>
        <taxon>Lysobacterales</taxon>
        <taxon>Lysobacteraceae</taxon>
        <taxon>Luteimonas</taxon>
    </lineage>
</organism>
<dbReference type="Gene3D" id="3.20.20.450">
    <property type="entry name" value="EAL domain"/>
    <property type="match status" value="1"/>
</dbReference>
<reference evidence="5" key="1">
    <citation type="journal article" date="2019" name="Int. J. Syst. Evol. Microbiol.">
        <title>The Global Catalogue of Microorganisms (GCM) 10K type strain sequencing project: providing services to taxonomists for standard genome sequencing and annotation.</title>
        <authorList>
            <consortium name="The Broad Institute Genomics Platform"/>
            <consortium name="The Broad Institute Genome Sequencing Center for Infectious Disease"/>
            <person name="Wu L."/>
            <person name="Ma J."/>
        </authorList>
    </citation>
    <scope>NUCLEOTIDE SEQUENCE [LARGE SCALE GENOMIC DNA]</scope>
    <source>
        <strain evidence="5">JCM 16916</strain>
    </source>
</reference>
<proteinExistence type="predicted"/>
<dbReference type="InterPro" id="IPR001638">
    <property type="entry name" value="Solute-binding_3/MltF_N"/>
</dbReference>
<dbReference type="SUPFAM" id="SSF141868">
    <property type="entry name" value="EAL domain-like"/>
    <property type="match status" value="1"/>
</dbReference>
<dbReference type="EMBL" id="BAAAZU010000004">
    <property type="protein sequence ID" value="GAA3920280.1"/>
    <property type="molecule type" value="Genomic_DNA"/>
</dbReference>
<feature type="transmembrane region" description="Helical" evidence="1">
    <location>
        <begin position="267"/>
        <end position="287"/>
    </location>
</feature>
<sequence>MGKGWEHGRGALARLAGWCLAACLLAAPAVAGGDPPATLRMGGDAHYPPYQFIDAEGRADGFDVALARALARDMGMEPRFELGEWDVALERLERGEIDIVPMFWSAEREQRFQFTQPIMLRHHALFGRRGTPTLQSLDELANARVAVQHAGLAWEALRTQAGPGVVLVEQEAESDALLAVTRGEADYALVPTGIGYYAISQQRLHDVIALSPPLLERKYVFATRLGRNDDLVARIDASLERMRADGVQNDLYVEWIGNLARRDRAPWAAILAGLAAVLALAAVAIAWRRRRRPAVVAASSDPELLADLEAAIESGRLDFAFQPKVDLRSGRWLGAELLVRWNHPEHGPIAPEDFVPMAEQAGVIGAMSVHLVRCGLAQRRRWPATEPPLHVSVNVSANDLADPRLVDAIIEACPGADAGLMLEVTETDVMREPGRVADALPRLRAHGIRISVDDFGAGHSSLVNVRHLAPDELKIDRSFVTNLLASHSDQAIVTAIIGLAHELGATVAAEGIEDPATRQWLADAGCDAGQGFGIARPMTADEFATLLNVGQAGSGAG</sequence>
<feature type="domain" description="EAL" evidence="3">
    <location>
        <begin position="301"/>
        <end position="551"/>
    </location>
</feature>
<dbReference type="SMART" id="SM00052">
    <property type="entry name" value="EAL"/>
    <property type="match status" value="1"/>
</dbReference>
<dbReference type="SUPFAM" id="SSF53850">
    <property type="entry name" value="Periplasmic binding protein-like II"/>
    <property type="match status" value="1"/>
</dbReference>
<keyword evidence="1" id="KW-0812">Transmembrane</keyword>
<gene>
    <name evidence="4" type="ORF">GCM10022229_12440</name>
</gene>
<dbReference type="Gene3D" id="3.40.190.10">
    <property type="entry name" value="Periplasmic binding protein-like II"/>
    <property type="match status" value="2"/>
</dbReference>
<dbReference type="RefSeq" id="WP_344759086.1">
    <property type="nucleotide sequence ID" value="NZ_BAAAZU010000004.1"/>
</dbReference>
<dbReference type="InterPro" id="IPR035919">
    <property type="entry name" value="EAL_sf"/>
</dbReference>
<dbReference type="InterPro" id="IPR001633">
    <property type="entry name" value="EAL_dom"/>
</dbReference>
<name>A0ABP7MG95_9GAMM</name>
<dbReference type="PANTHER" id="PTHR33121:SF70">
    <property type="entry name" value="SIGNALING PROTEIN YKOW"/>
    <property type="match status" value="1"/>
</dbReference>
<dbReference type="PROSITE" id="PS50883">
    <property type="entry name" value="EAL"/>
    <property type="match status" value="1"/>
</dbReference>
<comment type="caution">
    <text evidence="4">The sequence shown here is derived from an EMBL/GenBank/DDBJ whole genome shotgun (WGS) entry which is preliminary data.</text>
</comment>
<keyword evidence="2" id="KW-0732">Signal</keyword>
<evidence type="ECO:0000313" key="4">
    <source>
        <dbReference type="EMBL" id="GAA3920280.1"/>
    </source>
</evidence>
<evidence type="ECO:0000259" key="3">
    <source>
        <dbReference type="PROSITE" id="PS50883"/>
    </source>
</evidence>
<accession>A0ABP7MG95</accession>
<keyword evidence="5" id="KW-1185">Reference proteome</keyword>
<keyword evidence="1" id="KW-0472">Membrane</keyword>
<evidence type="ECO:0000256" key="2">
    <source>
        <dbReference type="SAM" id="SignalP"/>
    </source>
</evidence>
<feature type="signal peptide" evidence="2">
    <location>
        <begin position="1"/>
        <end position="31"/>
    </location>
</feature>
<protein>
    <recommendedName>
        <fullName evidence="3">EAL domain-containing protein</fullName>
    </recommendedName>
</protein>
<dbReference type="Proteomes" id="UP001501727">
    <property type="component" value="Unassembled WGS sequence"/>
</dbReference>
<dbReference type="SMART" id="SM00062">
    <property type="entry name" value="PBPb"/>
    <property type="match status" value="1"/>
</dbReference>
<dbReference type="Pfam" id="PF00497">
    <property type="entry name" value="SBP_bac_3"/>
    <property type="match status" value="1"/>
</dbReference>
<dbReference type="Pfam" id="PF00563">
    <property type="entry name" value="EAL"/>
    <property type="match status" value="1"/>
</dbReference>